<dbReference type="GO" id="GO:0008168">
    <property type="term" value="F:methyltransferase activity"/>
    <property type="evidence" value="ECO:0007669"/>
    <property type="project" value="InterPro"/>
</dbReference>
<dbReference type="AlphaFoldDB" id="A0A9D1LR35"/>
<reference evidence="4" key="2">
    <citation type="journal article" date="2021" name="PeerJ">
        <title>Extensive microbial diversity within the chicken gut microbiome revealed by metagenomics and culture.</title>
        <authorList>
            <person name="Gilroy R."/>
            <person name="Ravi A."/>
            <person name="Getino M."/>
            <person name="Pursley I."/>
            <person name="Horton D.L."/>
            <person name="Alikhan N.F."/>
            <person name="Baker D."/>
            <person name="Gharbi K."/>
            <person name="Hall N."/>
            <person name="Watson M."/>
            <person name="Adriaenssens E.M."/>
            <person name="Foster-Nyarko E."/>
            <person name="Jarju S."/>
            <person name="Secka A."/>
            <person name="Antonio M."/>
            <person name="Oren A."/>
            <person name="Chaudhuri R.R."/>
            <person name="La Ragione R."/>
            <person name="Hildebrand F."/>
            <person name="Pallen M.J."/>
        </authorList>
    </citation>
    <scope>NUCLEOTIDE SEQUENCE</scope>
    <source>
        <strain evidence="4">ChiSxjej2B14-8506</strain>
    </source>
</reference>
<feature type="region of interest" description="Disordered" evidence="2">
    <location>
        <begin position="26"/>
        <end position="46"/>
    </location>
</feature>
<evidence type="ECO:0000256" key="2">
    <source>
        <dbReference type="SAM" id="MobiDB-lite"/>
    </source>
</evidence>
<dbReference type="PANTHER" id="PTHR30619">
    <property type="entry name" value="DNA INTERNALIZATION/COMPETENCE PROTEIN COMEC/REC2"/>
    <property type="match status" value="1"/>
</dbReference>
<evidence type="ECO:0000256" key="1">
    <source>
        <dbReference type="ARBA" id="ARBA00023159"/>
    </source>
</evidence>
<dbReference type="PANTHER" id="PTHR30619:SF1">
    <property type="entry name" value="RECOMBINATION PROTEIN 2"/>
    <property type="match status" value="1"/>
</dbReference>
<dbReference type="InterPro" id="IPR036866">
    <property type="entry name" value="RibonucZ/Hydroxyglut_hydro"/>
</dbReference>
<dbReference type="Pfam" id="PF02805">
    <property type="entry name" value="Ada_Zn_binding"/>
    <property type="match status" value="1"/>
</dbReference>
<dbReference type="SUPFAM" id="SSF57884">
    <property type="entry name" value="Ada DNA repair protein, N-terminal domain (N-Ada 10)"/>
    <property type="match status" value="1"/>
</dbReference>
<gene>
    <name evidence="4" type="ORF">IAC59_04140</name>
</gene>
<feature type="region of interest" description="Disordered" evidence="2">
    <location>
        <begin position="350"/>
        <end position="379"/>
    </location>
</feature>
<dbReference type="Gene3D" id="3.40.10.10">
    <property type="entry name" value="DNA Methylphosphotriester Repair Domain"/>
    <property type="match status" value="1"/>
</dbReference>
<dbReference type="GO" id="GO:0003677">
    <property type="term" value="F:DNA binding"/>
    <property type="evidence" value="ECO:0007669"/>
    <property type="project" value="InterPro"/>
</dbReference>
<dbReference type="GO" id="GO:0006281">
    <property type="term" value="P:DNA repair"/>
    <property type="evidence" value="ECO:0007669"/>
    <property type="project" value="InterPro"/>
</dbReference>
<dbReference type="SMART" id="SM00849">
    <property type="entry name" value="Lactamase_B"/>
    <property type="match status" value="1"/>
</dbReference>
<accession>A0A9D1LR35</accession>
<dbReference type="InterPro" id="IPR001279">
    <property type="entry name" value="Metallo-B-lactamas"/>
</dbReference>
<dbReference type="InterPro" id="IPR004026">
    <property type="entry name" value="Ada_DNA_repair_Zn-bd"/>
</dbReference>
<dbReference type="CDD" id="cd07731">
    <property type="entry name" value="ComA-like_MBL-fold"/>
    <property type="match status" value="1"/>
</dbReference>
<comment type="caution">
    <text evidence="4">The sequence shown here is derived from an EMBL/GenBank/DDBJ whole genome shotgun (WGS) entry which is preliminary data.</text>
</comment>
<name>A0A9D1LR35_9FIRM</name>
<evidence type="ECO:0000313" key="5">
    <source>
        <dbReference type="Proteomes" id="UP000824123"/>
    </source>
</evidence>
<dbReference type="InterPro" id="IPR035681">
    <property type="entry name" value="ComA-like_MBL"/>
</dbReference>
<reference evidence="4" key="1">
    <citation type="submission" date="2020-10" db="EMBL/GenBank/DDBJ databases">
        <authorList>
            <person name="Gilroy R."/>
        </authorList>
    </citation>
    <scope>NUCLEOTIDE SEQUENCE</scope>
    <source>
        <strain evidence="4">ChiSxjej2B14-8506</strain>
    </source>
</reference>
<dbReference type="Gene3D" id="3.60.15.10">
    <property type="entry name" value="Ribonuclease Z/Hydroxyacylglutathione hydrolase-like"/>
    <property type="match status" value="1"/>
</dbReference>
<proteinExistence type="predicted"/>
<feature type="compositionally biased region" description="Low complexity" evidence="2">
    <location>
        <begin position="361"/>
        <end position="371"/>
    </location>
</feature>
<evidence type="ECO:0000313" key="4">
    <source>
        <dbReference type="EMBL" id="HIU46427.1"/>
    </source>
</evidence>
<feature type="domain" description="Metallo-beta-lactamase" evidence="3">
    <location>
        <begin position="102"/>
        <end position="294"/>
    </location>
</feature>
<sequence length="435" mass="45670">MRAAKLARHWAWREKPSREQAARHWVRSGQPSREQAARHWARSGQPSREQAAHDWAWRMRAICGWALRWSRRAVAIALLCALLMTARAAQAELSAYFIDVGQGDGCIISCDGEHMLVDAGPVDSGERMAALLESLGISSLKYVINTHPHSDHAGGLSAALEVVTAGAAYSSATEYPEQAFNDYVQAVAAQGLELATLSAGDELTLGGAQVNVLAPASELESVNDNSIVLRITYGDTALLMMGDAGEEEEQALLDSGAELQADLIKVGHHGSSGSTSAALLERVSPAWAIISVGTGNDFGHPHAATLERLSEAGAQVLRTDMYGDLIAFSDGVTLSMIDAPWDDVTTTSASGVLGGSGTTGNGDTADGATDSGDSETNGKAATGVNSANYYIGNVNTHKFHLPSCGTLPAEENRIVLVSRAQAIVAGYSPCGNCDP</sequence>
<dbReference type="EMBL" id="DVNK01000027">
    <property type="protein sequence ID" value="HIU46427.1"/>
    <property type="molecule type" value="Genomic_DNA"/>
</dbReference>
<dbReference type="InterPro" id="IPR035451">
    <property type="entry name" value="Ada-like_dom_sf"/>
</dbReference>
<dbReference type="Proteomes" id="UP000824123">
    <property type="component" value="Unassembled WGS sequence"/>
</dbReference>
<dbReference type="GO" id="GO:0006355">
    <property type="term" value="P:regulation of DNA-templated transcription"/>
    <property type="evidence" value="ECO:0007669"/>
    <property type="project" value="InterPro"/>
</dbReference>
<keyword evidence="1" id="KW-0010">Activator</keyword>
<dbReference type="SUPFAM" id="SSF56281">
    <property type="entry name" value="Metallo-hydrolase/oxidoreductase"/>
    <property type="match status" value="1"/>
</dbReference>
<protein>
    <submittedName>
        <fullName evidence="4">MBL fold metallo-hydrolase</fullName>
    </submittedName>
</protein>
<organism evidence="4 5">
    <name type="scientific">Candidatus Fimadaptatus faecigallinarum</name>
    <dbReference type="NCBI Taxonomy" id="2840814"/>
    <lineage>
        <taxon>Bacteria</taxon>
        <taxon>Bacillati</taxon>
        <taxon>Bacillota</taxon>
        <taxon>Clostridia</taxon>
        <taxon>Eubacteriales</taxon>
        <taxon>Candidatus Fimadaptatus</taxon>
    </lineage>
</organism>
<dbReference type="Pfam" id="PF00753">
    <property type="entry name" value="Lactamase_B"/>
    <property type="match status" value="1"/>
</dbReference>
<dbReference type="InterPro" id="IPR052159">
    <property type="entry name" value="Competence_DNA_uptake"/>
</dbReference>
<dbReference type="GO" id="GO:0008270">
    <property type="term" value="F:zinc ion binding"/>
    <property type="evidence" value="ECO:0007669"/>
    <property type="project" value="InterPro"/>
</dbReference>
<evidence type="ECO:0000259" key="3">
    <source>
        <dbReference type="SMART" id="SM00849"/>
    </source>
</evidence>